<comment type="caution">
    <text evidence="2">The sequence shown here is derived from an EMBL/GenBank/DDBJ whole genome shotgun (WGS) entry which is preliminary data.</text>
</comment>
<dbReference type="AlphaFoldDB" id="A0A9P6DD19"/>
<evidence type="ECO:0000313" key="3">
    <source>
        <dbReference type="Proteomes" id="UP000807025"/>
    </source>
</evidence>
<dbReference type="EMBL" id="MU154528">
    <property type="protein sequence ID" value="KAF9500287.1"/>
    <property type="molecule type" value="Genomic_DNA"/>
</dbReference>
<accession>A0A9P6DD19</accession>
<keyword evidence="3" id="KW-1185">Reference proteome</keyword>
<gene>
    <name evidence="2" type="ORF">BDN71DRAFT_1427530</name>
</gene>
<organism evidence="2 3">
    <name type="scientific">Pleurotus eryngii</name>
    <name type="common">Boletus of the steppes</name>
    <dbReference type="NCBI Taxonomy" id="5323"/>
    <lineage>
        <taxon>Eukaryota</taxon>
        <taxon>Fungi</taxon>
        <taxon>Dikarya</taxon>
        <taxon>Basidiomycota</taxon>
        <taxon>Agaricomycotina</taxon>
        <taxon>Agaricomycetes</taxon>
        <taxon>Agaricomycetidae</taxon>
        <taxon>Agaricales</taxon>
        <taxon>Pleurotineae</taxon>
        <taxon>Pleurotaceae</taxon>
        <taxon>Pleurotus</taxon>
    </lineage>
</organism>
<dbReference type="Proteomes" id="UP000807025">
    <property type="component" value="Unassembled WGS sequence"/>
</dbReference>
<name>A0A9P6DD19_PLEER</name>
<sequence length="423" mass="47856">MLTPASVAEIRQQLQDIFLSNPKSTISRGVLAISLRHLDSIITAYETQNNIQLMSTEDMCELKALMAENPEREVTPDEISVYITGIHPPAPVKTDQPQSTHLSDFRRPSEPRRQRSNLGPRGAVLGSLHTVKPNLFRRSKLQLHAEEVSTAMQYSGSVLQRIDPQFEDMHHQLGETRSALSQCESKLEGIGLRLDDVQTSFESSHSELKAHLANMANHHADIQAALDSTISQQEIEHANLCSTMEEIQSDICSLRRDVGPLAESHLSDRIIPLEESIRSICMDLESCDEKYVSSTRYTHSVDSLENRFHDSNILWEETSVKSWSDHVRLEKHISQFHSKVTSEIRQIVSTQSHYQKSLDELIVRIDSQWVTPEFSPSRRNSGDDEYIIMDGHKSLSDELKDANIKVQRAPTPLQVCTYVKSAL</sequence>
<evidence type="ECO:0000256" key="1">
    <source>
        <dbReference type="SAM" id="MobiDB-lite"/>
    </source>
</evidence>
<feature type="region of interest" description="Disordered" evidence="1">
    <location>
        <begin position="86"/>
        <end position="124"/>
    </location>
</feature>
<feature type="compositionally biased region" description="Basic and acidic residues" evidence="1">
    <location>
        <begin position="103"/>
        <end position="113"/>
    </location>
</feature>
<evidence type="ECO:0000313" key="2">
    <source>
        <dbReference type="EMBL" id="KAF9500287.1"/>
    </source>
</evidence>
<proteinExistence type="predicted"/>
<dbReference type="OrthoDB" id="10338680at2759"/>
<protein>
    <submittedName>
        <fullName evidence="2">Uncharacterized protein</fullName>
    </submittedName>
</protein>
<reference evidence="2" key="1">
    <citation type="submission" date="2020-11" db="EMBL/GenBank/DDBJ databases">
        <authorList>
            <consortium name="DOE Joint Genome Institute"/>
            <person name="Ahrendt S."/>
            <person name="Riley R."/>
            <person name="Andreopoulos W."/>
            <person name="Labutti K."/>
            <person name="Pangilinan J."/>
            <person name="Ruiz-Duenas F.J."/>
            <person name="Barrasa J.M."/>
            <person name="Sanchez-Garcia M."/>
            <person name="Camarero S."/>
            <person name="Miyauchi S."/>
            <person name="Serrano A."/>
            <person name="Linde D."/>
            <person name="Babiker R."/>
            <person name="Drula E."/>
            <person name="Ayuso-Fernandez I."/>
            <person name="Pacheco R."/>
            <person name="Padilla G."/>
            <person name="Ferreira P."/>
            <person name="Barriuso J."/>
            <person name="Kellner H."/>
            <person name="Castanera R."/>
            <person name="Alfaro M."/>
            <person name="Ramirez L."/>
            <person name="Pisabarro A.G."/>
            <person name="Kuo A."/>
            <person name="Tritt A."/>
            <person name="Lipzen A."/>
            <person name="He G."/>
            <person name="Yan M."/>
            <person name="Ng V."/>
            <person name="Cullen D."/>
            <person name="Martin F."/>
            <person name="Rosso M.-N."/>
            <person name="Henrissat B."/>
            <person name="Hibbett D."/>
            <person name="Martinez A.T."/>
            <person name="Grigoriev I.V."/>
        </authorList>
    </citation>
    <scope>NUCLEOTIDE SEQUENCE</scope>
    <source>
        <strain evidence="2">ATCC 90797</strain>
    </source>
</reference>